<keyword evidence="2 4" id="KW-0169">Cobalamin biosynthesis</keyword>
<evidence type="ECO:0000256" key="3">
    <source>
        <dbReference type="ARBA" id="ARBA00022962"/>
    </source>
</evidence>
<dbReference type="Gene3D" id="3.40.50.880">
    <property type="match status" value="1"/>
</dbReference>
<evidence type="ECO:0000256" key="1">
    <source>
        <dbReference type="ARBA" id="ARBA00004953"/>
    </source>
</evidence>
<keyword evidence="3 4" id="KW-0315">Glutamine amidotransferase</keyword>
<feature type="active site" evidence="4">
    <location>
        <position position="435"/>
    </location>
</feature>
<name>A0ABW9RMT8_9BACT</name>
<feature type="domain" description="CobQ/CobB/MinD/ParA nucleotide binding" evidence="5">
    <location>
        <begin position="8"/>
        <end position="236"/>
    </location>
</feature>
<dbReference type="InterPro" id="IPR002586">
    <property type="entry name" value="CobQ/CobB/MinD/ParA_Nub-bd_dom"/>
</dbReference>
<dbReference type="NCBIfam" id="TIGR00313">
    <property type="entry name" value="cobQ"/>
    <property type="match status" value="1"/>
</dbReference>
<dbReference type="SUPFAM" id="SSF52540">
    <property type="entry name" value="P-loop containing nucleoside triphosphate hydrolases"/>
    <property type="match status" value="1"/>
</dbReference>
<dbReference type="InterPro" id="IPR033949">
    <property type="entry name" value="CobQ_GATase1"/>
</dbReference>
<dbReference type="PANTHER" id="PTHR21343:SF1">
    <property type="entry name" value="COBYRIC ACID SYNTHASE"/>
    <property type="match status" value="1"/>
</dbReference>
<comment type="caution">
    <text evidence="7">The sequence shown here is derived from an EMBL/GenBank/DDBJ whole genome shotgun (WGS) entry which is preliminary data.</text>
</comment>
<comment type="function">
    <text evidence="4">Catalyzes amidations at positions B, D, E, and G on adenosylcobyrinic A,C-diamide. NH(2) groups are provided by glutamine, and one molecule of ATP is hydrogenolyzed for each amidation.</text>
</comment>
<organism evidence="7 8">
    <name type="scientific">Fulvivirga kasyanovii</name>
    <dbReference type="NCBI Taxonomy" id="396812"/>
    <lineage>
        <taxon>Bacteria</taxon>
        <taxon>Pseudomonadati</taxon>
        <taxon>Bacteroidota</taxon>
        <taxon>Cytophagia</taxon>
        <taxon>Cytophagales</taxon>
        <taxon>Fulvivirgaceae</taxon>
        <taxon>Fulvivirga</taxon>
    </lineage>
</organism>
<dbReference type="Proteomes" id="UP000798808">
    <property type="component" value="Unassembled WGS sequence"/>
</dbReference>
<feature type="domain" description="CobB/CobQ-like glutamine amidotransferase" evidence="6">
    <location>
        <begin position="258"/>
        <end position="441"/>
    </location>
</feature>
<gene>
    <name evidence="4" type="primary">cobQ</name>
    <name evidence="7" type="ORF">E1163_04710</name>
</gene>
<dbReference type="Gene3D" id="3.40.50.300">
    <property type="entry name" value="P-loop containing nucleotide triphosphate hydrolases"/>
    <property type="match status" value="1"/>
</dbReference>
<evidence type="ECO:0000259" key="5">
    <source>
        <dbReference type="Pfam" id="PF01656"/>
    </source>
</evidence>
<sequence>MTDKLRPLMFVGTGSDVGKSILCAGICRILKQDGYQPAPFKGQNMSNNSYATPDGREIGRAQAVQADAAGLPPHTDMNPILLKPNSDQTSQLVINGKPAGNQSALSYFRQTDRDKLFEIVMEAFNRLSPQYAPIVIEGAGSISELNLKARDITNMRVALKANAATYLIADIDRGGVFGSIYGTLELLTAEERKLIKGIIINKFRGDIRLFEDGKKILEEITGVPVVGVVPYFRDIHIEEEDAVTIVNKNFSSKAMVINVAIVLLSRMSNFTDFNALERDPRIHLYYTDKPEELKEADIIIIPGTKSTLGDLQEIRKKGLVKEILSAYTKGKKVVGVCGGYQMLGQEIHDPDGVEGATSAIPGIGLLPVSTTMLGNKTTEQVSFNFLSSTEDCSGYEIHMGETAVLEGSSQPVNQIHNGKTDGFYLNDKCWGTYIHGIFDNPVVVDHLLSGLDATEVKLQSHHEYKEEQFDKLASLLRECMDIDYIKSTVTSPVLHDHQEESDR</sequence>
<evidence type="ECO:0000256" key="2">
    <source>
        <dbReference type="ARBA" id="ARBA00022573"/>
    </source>
</evidence>
<dbReference type="CDD" id="cd01750">
    <property type="entry name" value="GATase1_CobQ"/>
    <property type="match status" value="1"/>
</dbReference>
<comment type="similarity">
    <text evidence="4">Belongs to the CobB/CobQ family. CobQ subfamily.</text>
</comment>
<protein>
    <recommendedName>
        <fullName evidence="4">Cobyric acid synthase</fullName>
    </recommendedName>
</protein>
<feature type="active site" description="Nucleophile" evidence="4">
    <location>
        <position position="337"/>
    </location>
</feature>
<evidence type="ECO:0000256" key="4">
    <source>
        <dbReference type="HAMAP-Rule" id="MF_00028"/>
    </source>
</evidence>
<dbReference type="Pfam" id="PF01656">
    <property type="entry name" value="CbiA"/>
    <property type="match status" value="1"/>
</dbReference>
<dbReference type="InterPro" id="IPR047045">
    <property type="entry name" value="CobQ_N"/>
</dbReference>
<dbReference type="PROSITE" id="PS51274">
    <property type="entry name" value="GATASE_COBBQ"/>
    <property type="match status" value="1"/>
</dbReference>
<accession>A0ABW9RMT8</accession>
<dbReference type="InterPro" id="IPR004459">
    <property type="entry name" value="CobQ_synth"/>
</dbReference>
<keyword evidence="8" id="KW-1185">Reference proteome</keyword>
<dbReference type="PANTHER" id="PTHR21343">
    <property type="entry name" value="DETHIOBIOTIN SYNTHETASE"/>
    <property type="match status" value="1"/>
</dbReference>
<dbReference type="InterPro" id="IPR027417">
    <property type="entry name" value="P-loop_NTPase"/>
</dbReference>
<dbReference type="SUPFAM" id="SSF52317">
    <property type="entry name" value="Class I glutamine amidotransferase-like"/>
    <property type="match status" value="1"/>
</dbReference>
<evidence type="ECO:0000313" key="8">
    <source>
        <dbReference type="Proteomes" id="UP000798808"/>
    </source>
</evidence>
<dbReference type="Pfam" id="PF07685">
    <property type="entry name" value="GATase_3"/>
    <property type="match status" value="1"/>
</dbReference>
<dbReference type="CDD" id="cd05389">
    <property type="entry name" value="CobQ_N"/>
    <property type="match status" value="1"/>
</dbReference>
<evidence type="ECO:0000313" key="7">
    <source>
        <dbReference type="EMBL" id="MTI24240.1"/>
    </source>
</evidence>
<reference evidence="7 8" key="1">
    <citation type="submission" date="2019-02" db="EMBL/GenBank/DDBJ databases">
        <authorList>
            <person name="Goldberg S.R."/>
            <person name="Haltli B.A."/>
            <person name="Correa H."/>
            <person name="Russell K.G."/>
        </authorList>
    </citation>
    <scope>NUCLEOTIDE SEQUENCE [LARGE SCALE GENOMIC DNA]</scope>
    <source>
        <strain evidence="7 8">JCM 16186</strain>
    </source>
</reference>
<dbReference type="NCBIfam" id="NF001989">
    <property type="entry name" value="PRK00784.1"/>
    <property type="match status" value="1"/>
</dbReference>
<dbReference type="InterPro" id="IPR029062">
    <property type="entry name" value="Class_I_gatase-like"/>
</dbReference>
<dbReference type="InterPro" id="IPR011698">
    <property type="entry name" value="GATase_3"/>
</dbReference>
<dbReference type="HAMAP" id="MF_00028">
    <property type="entry name" value="CobQ"/>
    <property type="match status" value="1"/>
</dbReference>
<dbReference type="EMBL" id="SMLW01000386">
    <property type="protein sequence ID" value="MTI24240.1"/>
    <property type="molecule type" value="Genomic_DNA"/>
</dbReference>
<proteinExistence type="inferred from homology"/>
<evidence type="ECO:0000259" key="6">
    <source>
        <dbReference type="Pfam" id="PF07685"/>
    </source>
</evidence>
<comment type="pathway">
    <text evidence="1 4">Cofactor biosynthesis; adenosylcobalamin biosynthesis.</text>
</comment>
<dbReference type="RefSeq" id="WP_343033749.1">
    <property type="nucleotide sequence ID" value="NZ_BAAAFL010000012.1"/>
</dbReference>